<evidence type="ECO:0000313" key="1">
    <source>
        <dbReference type="EMBL" id="GFS73302.1"/>
    </source>
</evidence>
<dbReference type="EMBL" id="BMAW01049951">
    <property type="protein sequence ID" value="GFS73302.1"/>
    <property type="molecule type" value="Genomic_DNA"/>
</dbReference>
<keyword evidence="2" id="KW-1185">Reference proteome</keyword>
<comment type="caution">
    <text evidence="1">The sequence shown here is derived from an EMBL/GenBank/DDBJ whole genome shotgun (WGS) entry which is preliminary data.</text>
</comment>
<name>A0A8X6MR51_NEPPI</name>
<dbReference type="Proteomes" id="UP000887013">
    <property type="component" value="Unassembled WGS sequence"/>
</dbReference>
<sequence length="112" mass="11707">MLIVKCLLASVCSESQSCGAPSVPGVDDIAIDPSSSVCAFVCCFLLGDLAISLCRTLPWAAWLGEAESGGVDLSGSGGTEIHFIFKVNNLSVVPKNQVKLHLRTIALKSAAW</sequence>
<proteinExistence type="predicted"/>
<accession>A0A8X6MR51</accession>
<protein>
    <submittedName>
        <fullName evidence="1">Uncharacterized protein</fullName>
    </submittedName>
</protein>
<evidence type="ECO:0000313" key="2">
    <source>
        <dbReference type="Proteomes" id="UP000887013"/>
    </source>
</evidence>
<dbReference type="AlphaFoldDB" id="A0A8X6MR51"/>
<reference evidence="1" key="1">
    <citation type="submission" date="2020-08" db="EMBL/GenBank/DDBJ databases">
        <title>Multicomponent nature underlies the extraordinary mechanical properties of spider dragline silk.</title>
        <authorList>
            <person name="Kono N."/>
            <person name="Nakamura H."/>
            <person name="Mori M."/>
            <person name="Yoshida Y."/>
            <person name="Ohtoshi R."/>
            <person name="Malay A.D."/>
            <person name="Moran D.A.P."/>
            <person name="Tomita M."/>
            <person name="Numata K."/>
            <person name="Arakawa K."/>
        </authorList>
    </citation>
    <scope>NUCLEOTIDE SEQUENCE</scope>
</reference>
<gene>
    <name evidence="1" type="ORF">NPIL_210931</name>
</gene>
<organism evidence="1 2">
    <name type="scientific">Nephila pilipes</name>
    <name type="common">Giant wood spider</name>
    <name type="synonym">Nephila maculata</name>
    <dbReference type="NCBI Taxonomy" id="299642"/>
    <lineage>
        <taxon>Eukaryota</taxon>
        <taxon>Metazoa</taxon>
        <taxon>Ecdysozoa</taxon>
        <taxon>Arthropoda</taxon>
        <taxon>Chelicerata</taxon>
        <taxon>Arachnida</taxon>
        <taxon>Araneae</taxon>
        <taxon>Araneomorphae</taxon>
        <taxon>Entelegynae</taxon>
        <taxon>Araneoidea</taxon>
        <taxon>Nephilidae</taxon>
        <taxon>Nephila</taxon>
    </lineage>
</organism>
<feature type="non-terminal residue" evidence="1">
    <location>
        <position position="1"/>
    </location>
</feature>